<reference evidence="2 3" key="1">
    <citation type="submission" date="2021-03" db="EMBL/GenBank/DDBJ databases">
        <title>novel species isolated from a fishpond in China.</title>
        <authorList>
            <person name="Lu H."/>
            <person name="Cai Z."/>
        </authorList>
    </citation>
    <scope>NUCLEOTIDE SEQUENCE [LARGE SCALE GENOMIC DNA]</scope>
    <source>
        <strain evidence="2 3">YJ13C</strain>
    </source>
</reference>
<gene>
    <name evidence="2" type="ORF">J0A69_03390</name>
</gene>
<evidence type="ECO:0000313" key="2">
    <source>
        <dbReference type="EMBL" id="MBN7814453.1"/>
    </source>
</evidence>
<dbReference type="InterPro" id="IPR025665">
    <property type="entry name" value="Beta-barrel_OMP_2"/>
</dbReference>
<protein>
    <submittedName>
        <fullName evidence="2">PorT family protein</fullName>
    </submittedName>
</protein>
<dbReference type="RefSeq" id="WP_206585099.1">
    <property type="nucleotide sequence ID" value="NZ_JAFKCU010000001.1"/>
</dbReference>
<name>A0ABS3CBH9_9BACT</name>
<organism evidence="2 3">
    <name type="scientific">Algoriphagus pacificus</name>
    <dbReference type="NCBI Taxonomy" id="2811234"/>
    <lineage>
        <taxon>Bacteria</taxon>
        <taxon>Pseudomonadati</taxon>
        <taxon>Bacteroidota</taxon>
        <taxon>Cytophagia</taxon>
        <taxon>Cytophagales</taxon>
        <taxon>Cyclobacteriaceae</taxon>
        <taxon>Algoriphagus</taxon>
    </lineage>
</organism>
<sequence length="210" mass="23565">MSLLFGDKLNNESNLFGLHLDYSSNSFSNFKPSNALNSFNLGLNFTHRFEGKIEMNVGMLAKYRRGATGLPAYELEESSLNSIYADTEVERRINYLSMPVTFRYRTEKGLFAELGPQVSYHLKAIDRFEADTSDGLLELDVDVRDQIRKVDLSAVFGIGSYFGKDKVNAIGIRHHAGLTDILKEVSGKQHYSQWALYANLPIGRGKAGLK</sequence>
<dbReference type="Pfam" id="PF13568">
    <property type="entry name" value="OMP_b-brl_2"/>
    <property type="match status" value="1"/>
</dbReference>
<comment type="caution">
    <text evidence="2">The sequence shown here is derived from an EMBL/GenBank/DDBJ whole genome shotgun (WGS) entry which is preliminary data.</text>
</comment>
<dbReference type="EMBL" id="JAFKCU010000001">
    <property type="protein sequence ID" value="MBN7814453.1"/>
    <property type="molecule type" value="Genomic_DNA"/>
</dbReference>
<keyword evidence="3" id="KW-1185">Reference proteome</keyword>
<evidence type="ECO:0000259" key="1">
    <source>
        <dbReference type="Pfam" id="PF13568"/>
    </source>
</evidence>
<dbReference type="Proteomes" id="UP000664480">
    <property type="component" value="Unassembled WGS sequence"/>
</dbReference>
<feature type="domain" description="Outer membrane protein beta-barrel" evidence="1">
    <location>
        <begin position="26"/>
        <end position="182"/>
    </location>
</feature>
<evidence type="ECO:0000313" key="3">
    <source>
        <dbReference type="Proteomes" id="UP000664480"/>
    </source>
</evidence>
<accession>A0ABS3CBH9</accession>
<proteinExistence type="predicted"/>